<reference evidence="7 8" key="1">
    <citation type="submission" date="2018-02" db="EMBL/GenBank/DDBJ databases">
        <title>Genome sequence of the basidiomycete white-rot fungus Phlebia centrifuga.</title>
        <authorList>
            <person name="Granchi Z."/>
            <person name="Peng M."/>
            <person name="de Vries R.P."/>
            <person name="Hilden K."/>
            <person name="Makela M.R."/>
            <person name="Grigoriev I."/>
            <person name="Riley R."/>
        </authorList>
    </citation>
    <scope>NUCLEOTIDE SEQUENCE [LARGE SCALE GENOMIC DNA]</scope>
    <source>
        <strain evidence="7 8">FBCC195</strain>
    </source>
</reference>
<evidence type="ECO:0000256" key="6">
    <source>
        <dbReference type="RuleBase" id="RU000461"/>
    </source>
</evidence>
<dbReference type="PRINTS" id="PR00463">
    <property type="entry name" value="EP450I"/>
</dbReference>
<evidence type="ECO:0000256" key="3">
    <source>
        <dbReference type="ARBA" id="ARBA00023002"/>
    </source>
</evidence>
<name>A0A2R6NK49_9APHY</name>
<dbReference type="OrthoDB" id="1470350at2759"/>
<dbReference type="InterPro" id="IPR036396">
    <property type="entry name" value="Cyt_P450_sf"/>
</dbReference>
<keyword evidence="5 6" id="KW-0349">Heme</keyword>
<comment type="cofactor">
    <cofactor evidence="5">
        <name>heme</name>
        <dbReference type="ChEBI" id="CHEBI:30413"/>
    </cofactor>
</comment>
<evidence type="ECO:0008006" key="9">
    <source>
        <dbReference type="Google" id="ProtNLM"/>
    </source>
</evidence>
<dbReference type="Proteomes" id="UP000186601">
    <property type="component" value="Unassembled WGS sequence"/>
</dbReference>
<keyword evidence="8" id="KW-1185">Reference proteome</keyword>
<evidence type="ECO:0000256" key="5">
    <source>
        <dbReference type="PIRSR" id="PIRSR602401-1"/>
    </source>
</evidence>
<dbReference type="InterPro" id="IPR001128">
    <property type="entry name" value="Cyt_P450"/>
</dbReference>
<organism evidence="7 8">
    <name type="scientific">Hermanssonia centrifuga</name>
    <dbReference type="NCBI Taxonomy" id="98765"/>
    <lineage>
        <taxon>Eukaryota</taxon>
        <taxon>Fungi</taxon>
        <taxon>Dikarya</taxon>
        <taxon>Basidiomycota</taxon>
        <taxon>Agaricomycotina</taxon>
        <taxon>Agaricomycetes</taxon>
        <taxon>Polyporales</taxon>
        <taxon>Meruliaceae</taxon>
        <taxon>Hermanssonia</taxon>
    </lineage>
</organism>
<keyword evidence="3 6" id="KW-0560">Oxidoreductase</keyword>
<protein>
    <recommendedName>
        <fullName evidence="9">Cytochrome P450</fullName>
    </recommendedName>
</protein>
<dbReference type="PRINTS" id="PR00385">
    <property type="entry name" value="P450"/>
</dbReference>
<feature type="binding site" description="axial binding residue" evidence="5">
    <location>
        <position position="452"/>
    </location>
    <ligand>
        <name>heme</name>
        <dbReference type="ChEBI" id="CHEBI:30413"/>
    </ligand>
    <ligandPart>
        <name>Fe</name>
        <dbReference type="ChEBI" id="CHEBI:18248"/>
    </ligandPart>
</feature>
<dbReference type="EMBL" id="MLYV02001139">
    <property type="protein sequence ID" value="PSR72740.1"/>
    <property type="molecule type" value="Genomic_DNA"/>
</dbReference>
<evidence type="ECO:0000256" key="2">
    <source>
        <dbReference type="ARBA" id="ARBA00022723"/>
    </source>
</evidence>
<dbReference type="Pfam" id="PF00067">
    <property type="entry name" value="p450"/>
    <property type="match status" value="1"/>
</dbReference>
<dbReference type="GO" id="GO:0005506">
    <property type="term" value="F:iron ion binding"/>
    <property type="evidence" value="ECO:0007669"/>
    <property type="project" value="InterPro"/>
</dbReference>
<dbReference type="GO" id="GO:0006629">
    <property type="term" value="P:lipid metabolic process"/>
    <property type="evidence" value="ECO:0007669"/>
    <property type="project" value="UniProtKB-ARBA"/>
</dbReference>
<dbReference type="AlphaFoldDB" id="A0A2R6NK49"/>
<dbReference type="InterPro" id="IPR002401">
    <property type="entry name" value="Cyt_P450_E_grp-I"/>
</dbReference>
<dbReference type="InterPro" id="IPR017972">
    <property type="entry name" value="Cyt_P450_CS"/>
</dbReference>
<evidence type="ECO:0000313" key="7">
    <source>
        <dbReference type="EMBL" id="PSR72740.1"/>
    </source>
</evidence>
<dbReference type="GO" id="GO:0004497">
    <property type="term" value="F:monooxygenase activity"/>
    <property type="evidence" value="ECO:0007669"/>
    <property type="project" value="UniProtKB-KW"/>
</dbReference>
<proteinExistence type="inferred from homology"/>
<dbReference type="SUPFAM" id="SSF48264">
    <property type="entry name" value="Cytochrome P450"/>
    <property type="match status" value="1"/>
</dbReference>
<dbReference type="STRING" id="98765.A0A2R6NK49"/>
<evidence type="ECO:0000313" key="8">
    <source>
        <dbReference type="Proteomes" id="UP000186601"/>
    </source>
</evidence>
<dbReference type="Gene3D" id="1.10.630.10">
    <property type="entry name" value="Cytochrome P450"/>
    <property type="match status" value="1"/>
</dbReference>
<dbReference type="PANTHER" id="PTHR24296">
    <property type="entry name" value="CYTOCHROME P450"/>
    <property type="match status" value="1"/>
</dbReference>
<dbReference type="GO" id="GO:0020037">
    <property type="term" value="F:heme binding"/>
    <property type="evidence" value="ECO:0007669"/>
    <property type="project" value="InterPro"/>
</dbReference>
<evidence type="ECO:0000256" key="1">
    <source>
        <dbReference type="ARBA" id="ARBA00010617"/>
    </source>
</evidence>
<dbReference type="GO" id="GO:0016705">
    <property type="term" value="F:oxidoreductase activity, acting on paired donors, with incorporation or reduction of molecular oxygen"/>
    <property type="evidence" value="ECO:0007669"/>
    <property type="project" value="InterPro"/>
</dbReference>
<keyword evidence="2 5" id="KW-0479">Metal-binding</keyword>
<comment type="similarity">
    <text evidence="1 6">Belongs to the cytochrome P450 family.</text>
</comment>
<comment type="caution">
    <text evidence="7">The sequence shown here is derived from an EMBL/GenBank/DDBJ whole genome shotgun (WGS) entry which is preliminary data.</text>
</comment>
<dbReference type="PROSITE" id="PS00086">
    <property type="entry name" value="CYTOCHROME_P450"/>
    <property type="match status" value="1"/>
</dbReference>
<keyword evidence="6" id="KW-0503">Monooxygenase</keyword>
<sequence length="513" mass="58013">MQLVVALIVLAIILFVALYPNRCVGVSARKDLPGPRGLPLVGNLFQIWPNRRRMIPLMEELGRKYGPLSTVTLPGWGRMIIINRPEWLAHVKQNDVKSYTRGPVAVSIFEQFPGHFTPVSSEGAAWRASRKSIQPIFAVKSFQDHLTSAMNEIVPTCISLLRDVAKNNMALDWNDLSGRIALSIFCKTAFGVNTHMLRGDLACLEEKDVFIETVLELNEISAGRLFNPYWALTERLDGTKRQFDSNISKLWTAVEALIAEHSDDKRSHVNPEEKQTDFLTSLIQGHSEENPVFLRNIMVTLLFGGRDNTQNSLSWALYELSRHPEWLGRMRKEALELDQAGSTPTFSNLNSYVIHLAVFYETVRLWPGLPKNARYAIVDDVLPAIPHLDLPEVPVSKGTYVLWSDRIIMRDPTVYGEDAAEFNPGRHISPDGKFIKPALPNFVTFGAGPRYCPAATIVPYEWVCIWAPLLLNFDFEGINEETRDVGDTLTNQMDKPFMIRVRSLDKQELLETI</sequence>
<accession>A0A2R6NK49</accession>
<keyword evidence="4 5" id="KW-0408">Iron</keyword>
<evidence type="ECO:0000256" key="4">
    <source>
        <dbReference type="ARBA" id="ARBA00023004"/>
    </source>
</evidence>
<gene>
    <name evidence="7" type="ORF">PHLCEN_2v11435</name>
</gene>